<dbReference type="RefSeq" id="WP_067081274.1">
    <property type="nucleotide sequence ID" value="NZ_LRFG02000001.1"/>
</dbReference>
<evidence type="ECO:0000313" key="4">
    <source>
        <dbReference type="Proteomes" id="UP000218427"/>
    </source>
</evidence>
<reference evidence="3" key="1">
    <citation type="submission" date="2017-08" db="EMBL/GenBank/DDBJ databases">
        <title>Microbulbifer marisrubri sp. nov., a halophilic alphaproteobacterium isolated from marine sediment of the Yellow Sea, China.</title>
        <authorList>
            <person name="Zhang G."/>
            <person name="Xiong Q."/>
        </authorList>
    </citation>
    <scope>NUCLEOTIDE SEQUENCE [LARGE SCALE GENOMIC DNA]</scope>
    <source>
        <strain evidence="3">WRN-8</strain>
    </source>
</reference>
<comment type="caution">
    <text evidence="3">The sequence shown here is derived from an EMBL/GenBank/DDBJ whole genome shotgun (WGS) entry which is preliminary data.</text>
</comment>
<keyword evidence="4" id="KW-1185">Reference proteome</keyword>
<evidence type="ECO:0008006" key="5">
    <source>
        <dbReference type="Google" id="ProtNLM"/>
    </source>
</evidence>
<feature type="compositionally biased region" description="Basic and acidic residues" evidence="1">
    <location>
        <begin position="89"/>
        <end position="106"/>
    </location>
</feature>
<protein>
    <recommendedName>
        <fullName evidence="5">Solute:sodium symporter small subunit</fullName>
    </recommendedName>
</protein>
<name>A0ABX4I396_9GAMM</name>
<feature type="region of interest" description="Disordered" evidence="1">
    <location>
        <begin position="83"/>
        <end position="106"/>
    </location>
</feature>
<sequence>MKHKDNYLFDNPKNVQRLLRVFYFCCAVLVGLELVVHRHTEHAWEGLFGFYPLYGFVGCVVLVVVAKWMRVLLMRPEDYYQASTDDADKDNANQRAVDVEQGRAQP</sequence>
<dbReference type="EMBL" id="LRFG02000001">
    <property type="protein sequence ID" value="PCO06892.1"/>
    <property type="molecule type" value="Genomic_DNA"/>
</dbReference>
<proteinExistence type="predicted"/>
<evidence type="ECO:0000256" key="2">
    <source>
        <dbReference type="SAM" id="Phobius"/>
    </source>
</evidence>
<gene>
    <name evidence="3" type="ORF">AWR36_003885</name>
</gene>
<organism evidence="3 4">
    <name type="scientific">Microbulbifer flavimaris</name>
    <dbReference type="NCBI Taxonomy" id="1781068"/>
    <lineage>
        <taxon>Bacteria</taxon>
        <taxon>Pseudomonadati</taxon>
        <taxon>Pseudomonadota</taxon>
        <taxon>Gammaproteobacteria</taxon>
        <taxon>Cellvibrionales</taxon>
        <taxon>Microbulbiferaceae</taxon>
        <taxon>Microbulbifer</taxon>
    </lineage>
</organism>
<evidence type="ECO:0000256" key="1">
    <source>
        <dbReference type="SAM" id="MobiDB-lite"/>
    </source>
</evidence>
<keyword evidence="2" id="KW-0472">Membrane</keyword>
<evidence type="ECO:0000313" key="3">
    <source>
        <dbReference type="EMBL" id="PCO06892.1"/>
    </source>
</evidence>
<keyword evidence="2" id="KW-1133">Transmembrane helix</keyword>
<accession>A0ABX4I396</accession>
<feature type="transmembrane region" description="Helical" evidence="2">
    <location>
        <begin position="21"/>
        <end position="40"/>
    </location>
</feature>
<feature type="transmembrane region" description="Helical" evidence="2">
    <location>
        <begin position="46"/>
        <end position="66"/>
    </location>
</feature>
<dbReference type="Proteomes" id="UP000218427">
    <property type="component" value="Unassembled WGS sequence"/>
</dbReference>
<keyword evidence="2" id="KW-0812">Transmembrane</keyword>